<name>A0A8J5VX51_ZIZPA</name>
<dbReference type="AlphaFoldDB" id="A0A8J5VX51"/>
<sequence length="80" mass="9190">MAPTVGVKDYANRMTTTSGLHGFDLAAALLCSNLFEYLLYSKPAACREWYDNVEEWPKEQHFINSHQSSNECNEEHFGFK</sequence>
<reference evidence="1" key="2">
    <citation type="submission" date="2021-02" db="EMBL/GenBank/DDBJ databases">
        <authorList>
            <person name="Kimball J.A."/>
            <person name="Haas M.W."/>
            <person name="Macchietto M."/>
            <person name="Kono T."/>
            <person name="Duquette J."/>
            <person name="Shao M."/>
        </authorList>
    </citation>
    <scope>NUCLEOTIDE SEQUENCE</scope>
    <source>
        <tissue evidence="1">Fresh leaf tissue</tissue>
    </source>
</reference>
<organism evidence="1 2">
    <name type="scientific">Zizania palustris</name>
    <name type="common">Northern wild rice</name>
    <dbReference type="NCBI Taxonomy" id="103762"/>
    <lineage>
        <taxon>Eukaryota</taxon>
        <taxon>Viridiplantae</taxon>
        <taxon>Streptophyta</taxon>
        <taxon>Embryophyta</taxon>
        <taxon>Tracheophyta</taxon>
        <taxon>Spermatophyta</taxon>
        <taxon>Magnoliopsida</taxon>
        <taxon>Liliopsida</taxon>
        <taxon>Poales</taxon>
        <taxon>Poaceae</taxon>
        <taxon>BOP clade</taxon>
        <taxon>Oryzoideae</taxon>
        <taxon>Oryzeae</taxon>
        <taxon>Zizaniinae</taxon>
        <taxon>Zizania</taxon>
    </lineage>
</organism>
<proteinExistence type="predicted"/>
<evidence type="ECO:0000313" key="1">
    <source>
        <dbReference type="EMBL" id="KAG8061609.1"/>
    </source>
</evidence>
<protein>
    <submittedName>
        <fullName evidence="1">Uncharacterized protein</fullName>
    </submittedName>
</protein>
<evidence type="ECO:0000313" key="2">
    <source>
        <dbReference type="Proteomes" id="UP000729402"/>
    </source>
</evidence>
<comment type="caution">
    <text evidence="1">The sequence shown here is derived from an EMBL/GenBank/DDBJ whole genome shotgun (WGS) entry which is preliminary data.</text>
</comment>
<dbReference type="EMBL" id="JAAALK010000286">
    <property type="protein sequence ID" value="KAG8061609.1"/>
    <property type="molecule type" value="Genomic_DNA"/>
</dbReference>
<reference evidence="1" key="1">
    <citation type="journal article" date="2021" name="bioRxiv">
        <title>Whole Genome Assembly and Annotation of Northern Wild Rice, Zizania palustris L., Supports a Whole Genome Duplication in the Zizania Genus.</title>
        <authorList>
            <person name="Haas M."/>
            <person name="Kono T."/>
            <person name="Macchietto M."/>
            <person name="Millas R."/>
            <person name="McGilp L."/>
            <person name="Shao M."/>
            <person name="Duquette J."/>
            <person name="Hirsch C.N."/>
            <person name="Kimball J."/>
        </authorList>
    </citation>
    <scope>NUCLEOTIDE SEQUENCE</scope>
    <source>
        <tissue evidence="1">Fresh leaf tissue</tissue>
    </source>
</reference>
<accession>A0A8J5VX51</accession>
<keyword evidence="2" id="KW-1185">Reference proteome</keyword>
<dbReference type="Proteomes" id="UP000729402">
    <property type="component" value="Unassembled WGS sequence"/>
</dbReference>
<gene>
    <name evidence="1" type="ORF">GUJ93_ZPchr0003g18099</name>
</gene>